<gene>
    <name evidence="2" type="ORF">DJ93_1974</name>
</gene>
<feature type="domain" description="N-acetyltransferase" evidence="1">
    <location>
        <begin position="2"/>
        <end position="160"/>
    </location>
</feature>
<dbReference type="EMBL" id="JMQC01000008">
    <property type="protein sequence ID" value="KFM98939.1"/>
    <property type="molecule type" value="Genomic_DNA"/>
</dbReference>
<dbReference type="PROSITE" id="PS51186">
    <property type="entry name" value="GNAT"/>
    <property type="match status" value="1"/>
</dbReference>
<keyword evidence="2" id="KW-0808">Transferase</keyword>
<evidence type="ECO:0000313" key="3">
    <source>
        <dbReference type="Proteomes" id="UP000029389"/>
    </source>
</evidence>
<dbReference type="STRING" id="1405.B7492_26795"/>
<dbReference type="Proteomes" id="UP000029389">
    <property type="component" value="Unassembled WGS sequence"/>
</dbReference>
<proteinExistence type="predicted"/>
<dbReference type="GO" id="GO:0016747">
    <property type="term" value="F:acyltransferase activity, transferring groups other than amino-acyl groups"/>
    <property type="evidence" value="ECO:0007669"/>
    <property type="project" value="InterPro"/>
</dbReference>
<dbReference type="CDD" id="cd04301">
    <property type="entry name" value="NAT_SF"/>
    <property type="match status" value="1"/>
</dbReference>
<comment type="caution">
    <text evidence="2">The sequence shown here is derived from an EMBL/GenBank/DDBJ whole genome shotgun (WGS) entry which is preliminary data.</text>
</comment>
<organism evidence="2 3">
    <name type="scientific">Bacillus clarus</name>
    <dbReference type="NCBI Taxonomy" id="2338372"/>
    <lineage>
        <taxon>Bacteria</taxon>
        <taxon>Bacillati</taxon>
        <taxon>Bacillota</taxon>
        <taxon>Bacilli</taxon>
        <taxon>Bacillales</taxon>
        <taxon>Bacillaceae</taxon>
        <taxon>Bacillus</taxon>
        <taxon>Bacillus cereus group</taxon>
    </lineage>
</organism>
<reference evidence="2 3" key="1">
    <citation type="submission" date="2014-04" db="EMBL/GenBank/DDBJ databases">
        <authorList>
            <person name="Bishop-Lilly K.A."/>
            <person name="Broomall S.M."/>
            <person name="Chain P.S."/>
            <person name="Chertkov O."/>
            <person name="Coyne S.R."/>
            <person name="Daligault H.E."/>
            <person name="Davenport K.W."/>
            <person name="Erkkila T."/>
            <person name="Frey K.G."/>
            <person name="Gibbons H.S."/>
            <person name="Gu W."/>
            <person name="Jaissle J."/>
            <person name="Johnson S.L."/>
            <person name="Koroleva G.I."/>
            <person name="Ladner J.T."/>
            <person name="Lo C.-C."/>
            <person name="Minogue T.D."/>
            <person name="Munk C."/>
            <person name="Palacios G.F."/>
            <person name="Redden C.L."/>
            <person name="Rosenzweig C.N."/>
            <person name="Scholz M.B."/>
            <person name="Teshima H."/>
            <person name="Xu Y."/>
        </authorList>
    </citation>
    <scope>NUCLEOTIDE SEQUENCE [LARGE SCALE GENOMIC DNA]</scope>
    <source>
        <strain evidence="2 3">BHP</strain>
    </source>
</reference>
<dbReference type="SUPFAM" id="SSF55729">
    <property type="entry name" value="Acyl-CoA N-acyltransferases (Nat)"/>
    <property type="match status" value="1"/>
</dbReference>
<evidence type="ECO:0000313" key="2">
    <source>
        <dbReference type="EMBL" id="KFM98939.1"/>
    </source>
</evidence>
<dbReference type="PATRIC" id="fig|1405.8.peg.2150"/>
<dbReference type="Pfam" id="PF00583">
    <property type="entry name" value="Acetyltransf_1"/>
    <property type="match status" value="1"/>
</dbReference>
<accession>A0A090YKF5</accession>
<dbReference type="AlphaFoldDB" id="A0A090YKF5"/>
<sequence length="203" mass="23509">MLKIRKGTIDLLDELDVMYAECKKALLQNQIYQWDDSYPTREHISYHLEQDELYCLFQDQVLVGAVVLNESESSEYKLIDWSKTDGHFLIVHSFVIHPLAQGKGYSKALLSFWENEAKQKNYTGIRLDCFTGNPVSLSLYEKTIIFAGGLFILQIKKLLTTGITAMKKSSYNRKRIFFISSLFVVQSVHTRSYSTRINIPIMY</sequence>
<protein>
    <submittedName>
        <fullName evidence="2">Acetyltransferase domain protein</fullName>
    </submittedName>
</protein>
<dbReference type="Gene3D" id="3.40.630.30">
    <property type="match status" value="1"/>
</dbReference>
<name>A0A090YKF5_9BACI</name>
<dbReference type="InterPro" id="IPR016181">
    <property type="entry name" value="Acyl_CoA_acyltransferase"/>
</dbReference>
<evidence type="ECO:0000259" key="1">
    <source>
        <dbReference type="PROSITE" id="PS51186"/>
    </source>
</evidence>
<dbReference type="InterPro" id="IPR000182">
    <property type="entry name" value="GNAT_dom"/>
</dbReference>